<evidence type="ECO:0000256" key="1">
    <source>
        <dbReference type="SAM" id="Phobius"/>
    </source>
</evidence>
<accession>A0A1H3KIP7</accession>
<organism evidence="2 3">
    <name type="scientific">Lentibacter algarum</name>
    <dbReference type="NCBI Taxonomy" id="576131"/>
    <lineage>
        <taxon>Bacteria</taxon>
        <taxon>Pseudomonadati</taxon>
        <taxon>Pseudomonadota</taxon>
        <taxon>Alphaproteobacteria</taxon>
        <taxon>Rhodobacterales</taxon>
        <taxon>Roseobacteraceae</taxon>
        <taxon>Lentibacter</taxon>
    </lineage>
</organism>
<dbReference type="STRING" id="576131.SAMN05444486_102545"/>
<evidence type="ECO:0008006" key="4">
    <source>
        <dbReference type="Google" id="ProtNLM"/>
    </source>
</evidence>
<dbReference type="RefSeq" id="WP_177170657.1">
    <property type="nucleotide sequence ID" value="NZ_CALLJM010000010.1"/>
</dbReference>
<proteinExistence type="predicted"/>
<name>A0A1H3KIP7_9RHOB</name>
<dbReference type="EMBL" id="FNPR01000002">
    <property type="protein sequence ID" value="SDY51498.1"/>
    <property type="molecule type" value="Genomic_DNA"/>
</dbReference>
<protein>
    <recommendedName>
        <fullName evidence="4">DNA repair protein</fullName>
    </recommendedName>
</protein>
<feature type="transmembrane region" description="Helical" evidence="1">
    <location>
        <begin position="18"/>
        <end position="41"/>
    </location>
</feature>
<dbReference type="GeneID" id="78124614"/>
<feature type="transmembrane region" description="Helical" evidence="1">
    <location>
        <begin position="61"/>
        <end position="78"/>
    </location>
</feature>
<sequence>MVTFMHGLRVIAYLLHRLAFVTVVCAALGAVVYTALCAFNFMPWLEIPLSLSGRPIESAGLWVQSSLTGLAVLLVFFLPSNKRILALENSHRSFQLGMHDVARAYHHAHAADRADAFKLSSEFDSVRERLVYLRNHPDLGSLEPDVLEAAAQMSHISKELANIYSDDALARARDFLRQRQTEVDNFNSRINTAKLVATELKHWLHEVELEESVAASQLERLRDELHEVLPELGKIAMVEVEAERDTITRLPRAAE</sequence>
<keyword evidence="1" id="KW-1133">Transmembrane helix</keyword>
<evidence type="ECO:0000313" key="2">
    <source>
        <dbReference type="EMBL" id="SDY51498.1"/>
    </source>
</evidence>
<dbReference type="AlphaFoldDB" id="A0A1H3KIP7"/>
<reference evidence="2 3" key="1">
    <citation type="submission" date="2016-10" db="EMBL/GenBank/DDBJ databases">
        <authorList>
            <person name="de Groot N.N."/>
        </authorList>
    </citation>
    <scope>NUCLEOTIDE SEQUENCE [LARGE SCALE GENOMIC DNA]</scope>
    <source>
        <strain evidence="2 3">DSM 24677</strain>
    </source>
</reference>
<keyword evidence="3" id="KW-1185">Reference proteome</keyword>
<keyword evidence="1" id="KW-0472">Membrane</keyword>
<dbReference type="Proteomes" id="UP000199026">
    <property type="component" value="Unassembled WGS sequence"/>
</dbReference>
<evidence type="ECO:0000313" key="3">
    <source>
        <dbReference type="Proteomes" id="UP000199026"/>
    </source>
</evidence>
<keyword evidence="1" id="KW-0812">Transmembrane</keyword>
<gene>
    <name evidence="2" type="ORF">SAMN05444486_102545</name>
</gene>